<feature type="domain" description="CCHC-type" evidence="4">
    <location>
        <begin position="224"/>
        <end position="239"/>
    </location>
</feature>
<feature type="region of interest" description="Disordered" evidence="2">
    <location>
        <begin position="852"/>
        <end position="877"/>
    </location>
</feature>
<keyword evidence="1" id="KW-0479">Metal-binding</keyword>
<dbReference type="InterPro" id="IPR001584">
    <property type="entry name" value="Integrase_cat-core"/>
</dbReference>
<evidence type="ECO:0000256" key="2">
    <source>
        <dbReference type="SAM" id="MobiDB-lite"/>
    </source>
</evidence>
<dbReference type="InterPro" id="IPR001878">
    <property type="entry name" value="Znf_CCHC"/>
</dbReference>
<dbReference type="OrthoDB" id="447174at2759"/>
<dbReference type="Proteomes" id="UP001152797">
    <property type="component" value="Unassembled WGS sequence"/>
</dbReference>
<dbReference type="EMBL" id="CAMXCT020002930">
    <property type="protein sequence ID" value="CAL1154774.1"/>
    <property type="molecule type" value="Genomic_DNA"/>
</dbReference>
<evidence type="ECO:0000313" key="6">
    <source>
        <dbReference type="EMBL" id="CAI4001399.1"/>
    </source>
</evidence>
<evidence type="ECO:0000313" key="8">
    <source>
        <dbReference type="EMBL" id="CAL4788711.1"/>
    </source>
</evidence>
<dbReference type="Gene3D" id="3.30.420.10">
    <property type="entry name" value="Ribonuclease H-like superfamily/Ribonuclease H"/>
    <property type="match status" value="1"/>
</dbReference>
<protein>
    <submittedName>
        <fullName evidence="8">Retrovirus-related Pol polyprotein from transposon RE1 (Retro element 1) (AtRE1)</fullName>
    </submittedName>
</protein>
<dbReference type="EMBL" id="CAMXCT010002930">
    <property type="protein sequence ID" value="CAI4001399.1"/>
    <property type="molecule type" value="Genomic_DNA"/>
</dbReference>
<reference evidence="6" key="1">
    <citation type="submission" date="2022-10" db="EMBL/GenBank/DDBJ databases">
        <authorList>
            <person name="Chen Y."/>
            <person name="Dougan E. K."/>
            <person name="Chan C."/>
            <person name="Rhodes N."/>
            <person name="Thang M."/>
        </authorList>
    </citation>
    <scope>NUCLEOTIDE SEQUENCE</scope>
</reference>
<dbReference type="InterPro" id="IPR013103">
    <property type="entry name" value="RVT_2"/>
</dbReference>
<dbReference type="InterPro" id="IPR036875">
    <property type="entry name" value="Znf_CCHC_sf"/>
</dbReference>
<dbReference type="GO" id="GO:0015074">
    <property type="term" value="P:DNA integration"/>
    <property type="evidence" value="ECO:0007669"/>
    <property type="project" value="InterPro"/>
</dbReference>
<dbReference type="GO" id="GO:0003676">
    <property type="term" value="F:nucleic acid binding"/>
    <property type="evidence" value="ECO:0007669"/>
    <property type="project" value="InterPro"/>
</dbReference>
<evidence type="ECO:0000259" key="5">
    <source>
        <dbReference type="PROSITE" id="PS50994"/>
    </source>
</evidence>
<feature type="region of interest" description="Disordered" evidence="2">
    <location>
        <begin position="927"/>
        <end position="972"/>
    </location>
</feature>
<keyword evidence="3" id="KW-1133">Transmembrane helix</keyword>
<dbReference type="PANTHER" id="PTHR11439:SF483">
    <property type="entry name" value="PEPTIDE SYNTHASE GLIP-LIKE, PUTATIVE (AFU_ORTHOLOGUE AFUA_3G12920)-RELATED"/>
    <property type="match status" value="1"/>
</dbReference>
<organism evidence="6">
    <name type="scientific">Cladocopium goreaui</name>
    <dbReference type="NCBI Taxonomy" id="2562237"/>
    <lineage>
        <taxon>Eukaryota</taxon>
        <taxon>Sar</taxon>
        <taxon>Alveolata</taxon>
        <taxon>Dinophyceae</taxon>
        <taxon>Suessiales</taxon>
        <taxon>Symbiodiniaceae</taxon>
        <taxon>Cladocopium</taxon>
    </lineage>
</organism>
<gene>
    <name evidence="6" type="ORF">C1SCF055_LOCUS27449</name>
</gene>
<feature type="domain" description="Integrase catalytic" evidence="5">
    <location>
        <begin position="582"/>
        <end position="771"/>
    </location>
</feature>
<proteinExistence type="predicted"/>
<keyword evidence="3" id="KW-0472">Membrane</keyword>
<dbReference type="PROSITE" id="PS50994">
    <property type="entry name" value="INTEGRASE"/>
    <property type="match status" value="1"/>
</dbReference>
<sequence length="1890" mass="208141">MSCINVAYNDLMDRAERSQTPLPNRALSETERTLSGQLYFVLVMLLRNRALDIAYNAGVSEGIEAYRRLYQQYHPKVASRFVGSLSLILATKFGTDIEAELESFDKTVRRYEMESGKTLDEEILLGIVIQGVQDQSMKEHLIKNAARLNTYEAVKTELLEIARTNRVLQSMPVAMEIGATANAKGKGGKKGGKKGDGKNSKGDSKGKGKGTQQAPQNPNKDKSCFYCGKQGHLKSECRKRISDEKNAQGKGSSKGKPKAKANPGSGKPRPNAASPDDEPEPLSAYPEETLIAAAVNNGTQEILVDTGAGSHLFVKGFDSHARSVSKGSSVGMVTVTGQPLITGEYKKSTINTDAGKFTIEYAESDKINFSVLSAGKAAQRGTWTVIGPDAQFLVPSKSSEFIKAAIEKTPNKLGLVKKRGVYWLPVSLEKGSTGHDDKPLATMVDKSPGGVAGNAASQSAGSTASCVGSTTGQEVMAAIRPAKKAVPAEELEEEAREPGAVGEMEVEDRQQVEPPLPELGEPPAEPSEPARPVRAKKIPDTVTKAEYDNHMITHLPFRNWCEFCMAGKIREDSHRRRTPGDDKEVPRVSMDYCFLGRVLDNTKSEETTVAELKEPTEEAEGVMPVLVVTDERTGCVFSSVVQKGVNDHAVNVVVEALKFCGRQKAILQTDAEHSIKALAEASAVKYGKEVQHQTAPRESHASNGAAERAVLELSRQVRTNVNALESRYKDFKLKVSSVSYPWLVRHSAWQLTRFLVKADGKTPYERLKGREYKGEVVEPFETVHYKLAQDAKGKLDAQSAIGIWVGKSLQSDEHYVGTADGIRRCRSAWRRPEGRRWELKRFEALKGVPWQPKGEPTLLPGAPGTPRIAAPGTPSGRARGVYITVERQIRHGSTEGCPGCHSSDDNPKPHNATCRARFEKIIAEERAKAQQGEGSASAQVEDLEAPAADNSSSLYRDKREAAGTAAPQGVAGDSALSIAPRIAGRPASSADPAGSTAASASAKRPTEGTQEAQKRLKAPDPKGSKRDPEVSVQELQDAEDISTLLLQQDESTHAEEKGTLPTLHDVPLAAIFEDSLLAGYPEWGNVTSAFDERSGEALPLEKVKTARGRELDKMIEHNVKTDITWEEARRRGLKIVRSRWVDGWKTIDGDPRGVRSRCVAQEVNTGPREDVHSGTPPLKAHRMILSCAATKRKGQHQHDKLIGRYDVSVAFFHATSTGKIAVVPPDDLNDQRHLWYLNKAMNGTREASRQWSEFVDGTVTRKGGFSNVPGVPGVFYHKEWQVTMSCHGDDFLAEGRAEDLDKLDEFMLQHFEIKVLPRIGNPEHRGQCLEGDHLRRAIRWTKEGFTWEADRKYVKLLTKELGLEGAKGVDTPSSKLTGAGCRTSDKPLDAAEASRFRHLAGTALYLSLGRPSIQYALSEITAGMAKPCEIHMLRLKRLGRYLLKFPTETWLFALQEEPEEFQVYTDSDWASDAVTRRSMSCHMERFGEHLLDSGCAKQSTVALSSGEAEYYSLTRGAAIGLLTKHILQCVGFNRVKQVMLTDSTAAKGIAQRSGTGKVKHLSIRELWLQEKVRARELAVRKESTTTNWADLGTKSLTGPRISELVQIMPLCRRGIVVACLLCMMNCAAAQPEDEEKDSSIFSFVLYMFVVHILALYGLFSAVRRRFMEEEICEKMIQTDEIRADNRTTQTSTAQSTASSSTSMPDTNGLPGMLPLAIGMRVALTHKLDESPEKRLLMHSVCRVHYWVWEEFAQQSLTRCAELQSAFTRTSVGRVHADITHIHTMLEEQKKSLPEGHNMTSAIANQAAGVLQMLRNLTDLNHQQSMQMQRLVLAGPWTGQQKGEFAHQPPLNWSFEQQPSATGEKLEAYHGGRNCRWYDNANSRKTSYLES</sequence>
<feature type="compositionally biased region" description="Low complexity" evidence="2">
    <location>
        <begin position="1687"/>
        <end position="1702"/>
    </location>
</feature>
<dbReference type="PROSITE" id="PS50158">
    <property type="entry name" value="ZF_CCHC"/>
    <property type="match status" value="1"/>
</dbReference>
<dbReference type="PANTHER" id="PTHR11439">
    <property type="entry name" value="GAG-POL-RELATED RETROTRANSPOSON"/>
    <property type="match status" value="1"/>
</dbReference>
<feature type="region of interest" description="Disordered" evidence="2">
    <location>
        <begin position="984"/>
        <end position="1033"/>
    </location>
</feature>
<feature type="compositionally biased region" description="Basic and acidic residues" evidence="2">
    <location>
        <begin position="193"/>
        <end position="206"/>
    </location>
</feature>
<keyword evidence="3" id="KW-0812">Transmembrane</keyword>
<name>A0A9P1D060_9DINO</name>
<feature type="region of interest" description="Disordered" evidence="2">
    <location>
        <begin position="182"/>
        <end position="223"/>
    </location>
</feature>
<accession>A0A9P1D060</accession>
<feature type="region of interest" description="Disordered" evidence="2">
    <location>
        <begin position="892"/>
        <end position="912"/>
    </location>
</feature>
<evidence type="ECO:0000313" key="9">
    <source>
        <dbReference type="Proteomes" id="UP001152797"/>
    </source>
</evidence>
<feature type="region of interest" description="Disordered" evidence="2">
    <location>
        <begin position="1683"/>
        <end position="1707"/>
    </location>
</feature>
<evidence type="ECO:0000313" key="7">
    <source>
        <dbReference type="EMBL" id="CAL1154774.1"/>
    </source>
</evidence>
<dbReference type="InterPro" id="IPR036397">
    <property type="entry name" value="RNaseH_sf"/>
</dbReference>
<dbReference type="SUPFAM" id="SSF57756">
    <property type="entry name" value="Retrovirus zinc finger-like domains"/>
    <property type="match status" value="1"/>
</dbReference>
<evidence type="ECO:0000256" key="3">
    <source>
        <dbReference type="SAM" id="Phobius"/>
    </source>
</evidence>
<dbReference type="Pfam" id="PF07727">
    <property type="entry name" value="RVT_2"/>
    <property type="match status" value="1"/>
</dbReference>
<keyword evidence="1" id="KW-0863">Zinc-finger</keyword>
<keyword evidence="1" id="KW-0862">Zinc</keyword>
<keyword evidence="9" id="KW-1185">Reference proteome</keyword>
<dbReference type="SMART" id="SM00343">
    <property type="entry name" value="ZnF_C2HC"/>
    <property type="match status" value="1"/>
</dbReference>
<feature type="compositionally biased region" description="Basic and acidic residues" evidence="2">
    <location>
        <begin position="238"/>
        <end position="247"/>
    </location>
</feature>
<evidence type="ECO:0000259" key="4">
    <source>
        <dbReference type="PROSITE" id="PS50158"/>
    </source>
</evidence>
<feature type="region of interest" description="Disordered" evidence="2">
    <location>
        <begin position="486"/>
        <end position="538"/>
    </location>
</feature>
<feature type="region of interest" description="Disordered" evidence="2">
    <location>
        <begin position="238"/>
        <end position="283"/>
    </location>
</feature>
<reference evidence="7" key="2">
    <citation type="submission" date="2024-04" db="EMBL/GenBank/DDBJ databases">
        <authorList>
            <person name="Chen Y."/>
            <person name="Shah S."/>
            <person name="Dougan E. K."/>
            <person name="Thang M."/>
            <person name="Chan C."/>
        </authorList>
    </citation>
    <scope>NUCLEOTIDE SEQUENCE [LARGE SCALE GENOMIC DNA]</scope>
</reference>
<feature type="transmembrane region" description="Helical" evidence="3">
    <location>
        <begin position="1640"/>
        <end position="1659"/>
    </location>
</feature>
<dbReference type="CDD" id="cd09272">
    <property type="entry name" value="RNase_HI_RT_Ty1"/>
    <property type="match status" value="1"/>
</dbReference>
<dbReference type="GO" id="GO:0008270">
    <property type="term" value="F:zinc ion binding"/>
    <property type="evidence" value="ECO:0007669"/>
    <property type="project" value="UniProtKB-KW"/>
</dbReference>
<feature type="compositionally biased region" description="Basic and acidic residues" evidence="2">
    <location>
        <begin position="1012"/>
        <end position="1029"/>
    </location>
</feature>
<comment type="caution">
    <text evidence="6">The sequence shown here is derived from an EMBL/GenBank/DDBJ whole genome shotgun (WGS) entry which is preliminary data.</text>
</comment>
<evidence type="ECO:0000256" key="1">
    <source>
        <dbReference type="PROSITE-ProRule" id="PRU00047"/>
    </source>
</evidence>
<dbReference type="EMBL" id="CAMXCT030002930">
    <property type="protein sequence ID" value="CAL4788711.1"/>
    <property type="molecule type" value="Genomic_DNA"/>
</dbReference>